<dbReference type="Gene3D" id="3.10.450.50">
    <property type="match status" value="1"/>
</dbReference>
<dbReference type="AlphaFoldDB" id="A0A841FTR0"/>
<proteinExistence type="predicted"/>
<dbReference type="EMBL" id="JACHGT010000020">
    <property type="protein sequence ID" value="MBB6039174.1"/>
    <property type="molecule type" value="Genomic_DNA"/>
</dbReference>
<feature type="domain" description="SnoaL-like" evidence="1">
    <location>
        <begin position="10"/>
        <end position="104"/>
    </location>
</feature>
<sequence length="126" mass="14564">MDDKTLRAAVEKYWTTADARDWDAFATLIAEDVVYELPQSRERITGKEKYLQFNREYPGDWHASLYRVVAEADGGVSWIRMEDGGETVDAVTFFETNAEGLFVSITDFWPESYEPPAGREHLVERY</sequence>
<keyword evidence="2" id="KW-0413">Isomerase</keyword>
<dbReference type="Proteomes" id="UP000548476">
    <property type="component" value="Unassembled WGS sequence"/>
</dbReference>
<dbReference type="Pfam" id="PF12680">
    <property type="entry name" value="SnoaL_2"/>
    <property type="match status" value="1"/>
</dbReference>
<dbReference type="GO" id="GO:0016853">
    <property type="term" value="F:isomerase activity"/>
    <property type="evidence" value="ECO:0007669"/>
    <property type="project" value="UniProtKB-KW"/>
</dbReference>
<dbReference type="RefSeq" id="WP_184792266.1">
    <property type="nucleotide sequence ID" value="NZ_BONT01000051.1"/>
</dbReference>
<name>A0A841FTR0_9ACTN</name>
<accession>A0A841FTR0</accession>
<protein>
    <submittedName>
        <fullName evidence="2">Ketosteroid isomerase-like protein</fullName>
    </submittedName>
</protein>
<dbReference type="SUPFAM" id="SSF54427">
    <property type="entry name" value="NTF2-like"/>
    <property type="match status" value="1"/>
</dbReference>
<dbReference type="InterPro" id="IPR032710">
    <property type="entry name" value="NTF2-like_dom_sf"/>
</dbReference>
<dbReference type="InterPro" id="IPR037401">
    <property type="entry name" value="SnoaL-like"/>
</dbReference>
<comment type="caution">
    <text evidence="2">The sequence shown here is derived from an EMBL/GenBank/DDBJ whole genome shotgun (WGS) entry which is preliminary data.</text>
</comment>
<reference evidence="2 3" key="1">
    <citation type="submission" date="2020-08" db="EMBL/GenBank/DDBJ databases">
        <title>Genomic Encyclopedia of Type Strains, Phase IV (KMG-IV): sequencing the most valuable type-strain genomes for metagenomic binning, comparative biology and taxonomic classification.</title>
        <authorList>
            <person name="Goeker M."/>
        </authorList>
    </citation>
    <scope>NUCLEOTIDE SEQUENCE [LARGE SCALE GENOMIC DNA]</scope>
    <source>
        <strain evidence="2 3">YIM 65646</strain>
    </source>
</reference>
<evidence type="ECO:0000259" key="1">
    <source>
        <dbReference type="Pfam" id="PF12680"/>
    </source>
</evidence>
<keyword evidence="3" id="KW-1185">Reference proteome</keyword>
<evidence type="ECO:0000313" key="3">
    <source>
        <dbReference type="Proteomes" id="UP000548476"/>
    </source>
</evidence>
<gene>
    <name evidence="2" type="ORF">HNR73_007065</name>
</gene>
<evidence type="ECO:0000313" key="2">
    <source>
        <dbReference type="EMBL" id="MBB6039174.1"/>
    </source>
</evidence>
<organism evidence="2 3">
    <name type="scientific">Phytomonospora endophytica</name>
    <dbReference type="NCBI Taxonomy" id="714109"/>
    <lineage>
        <taxon>Bacteria</taxon>
        <taxon>Bacillati</taxon>
        <taxon>Actinomycetota</taxon>
        <taxon>Actinomycetes</taxon>
        <taxon>Micromonosporales</taxon>
        <taxon>Micromonosporaceae</taxon>
        <taxon>Phytomonospora</taxon>
    </lineage>
</organism>